<dbReference type="PANTHER" id="PTHR37817:SF1">
    <property type="entry name" value="N-ACETYLTRANSFERASE EIS"/>
    <property type="match status" value="1"/>
</dbReference>
<dbReference type="Proteomes" id="UP000671914">
    <property type="component" value="Chromosome"/>
</dbReference>
<dbReference type="PANTHER" id="PTHR37817">
    <property type="entry name" value="N-ACETYLTRANSFERASE EIS"/>
    <property type="match status" value="1"/>
</dbReference>
<dbReference type="EMBL" id="CP071696">
    <property type="protein sequence ID" value="QTX03875.1"/>
    <property type="molecule type" value="Genomic_DNA"/>
</dbReference>
<dbReference type="InterPro" id="IPR051554">
    <property type="entry name" value="Acetyltransferase_Eis"/>
</dbReference>
<dbReference type="InterPro" id="IPR041380">
    <property type="entry name" value="Acetyltransf_17"/>
</dbReference>
<name>A0A975IMV7_9MICO</name>
<proteinExistence type="predicted"/>
<evidence type="ECO:0000313" key="4">
    <source>
        <dbReference type="EMBL" id="QTX03875.1"/>
    </source>
</evidence>
<dbReference type="SUPFAM" id="SSF55729">
    <property type="entry name" value="Acyl-CoA N-acyltransferases (Nat)"/>
    <property type="match status" value="1"/>
</dbReference>
<dbReference type="InterPro" id="IPR025559">
    <property type="entry name" value="Eis_dom"/>
</dbReference>
<accession>A0A975IMV7</accession>
<dbReference type="GO" id="GO:0034069">
    <property type="term" value="F:aminoglycoside N-acetyltransferase activity"/>
    <property type="evidence" value="ECO:0007669"/>
    <property type="project" value="TreeGrafter"/>
</dbReference>
<dbReference type="AlphaFoldDB" id="A0A975IMV7"/>
<feature type="compositionally biased region" description="Basic residues" evidence="1">
    <location>
        <begin position="89"/>
        <end position="110"/>
    </location>
</feature>
<dbReference type="Pfam" id="PF17668">
    <property type="entry name" value="Acetyltransf_17"/>
    <property type="match status" value="1"/>
</dbReference>
<feature type="compositionally biased region" description="Basic residues" evidence="1">
    <location>
        <begin position="73"/>
        <end position="82"/>
    </location>
</feature>
<evidence type="ECO:0000259" key="2">
    <source>
        <dbReference type="Pfam" id="PF13530"/>
    </source>
</evidence>
<dbReference type="SUPFAM" id="SSF55718">
    <property type="entry name" value="SCP-like"/>
    <property type="match status" value="1"/>
</dbReference>
<dbReference type="Pfam" id="PF13527">
    <property type="entry name" value="Acetyltransf_9"/>
    <property type="match status" value="1"/>
</dbReference>
<dbReference type="CDD" id="cd04301">
    <property type="entry name" value="NAT_SF"/>
    <property type="match status" value="1"/>
</dbReference>
<dbReference type="InterPro" id="IPR016181">
    <property type="entry name" value="Acyl_CoA_acyltransferase"/>
</dbReference>
<organism evidence="4 5">
    <name type="scientific">Agromyces archimandritae</name>
    <dbReference type="NCBI Taxonomy" id="2781962"/>
    <lineage>
        <taxon>Bacteria</taxon>
        <taxon>Bacillati</taxon>
        <taxon>Actinomycetota</taxon>
        <taxon>Actinomycetes</taxon>
        <taxon>Micrococcales</taxon>
        <taxon>Microbacteriaceae</taxon>
        <taxon>Agromyces</taxon>
    </lineage>
</organism>
<dbReference type="Pfam" id="PF13530">
    <property type="entry name" value="SCP2_2"/>
    <property type="match status" value="1"/>
</dbReference>
<dbReference type="Gene3D" id="3.30.1050.10">
    <property type="entry name" value="SCP2 sterol-binding domain"/>
    <property type="match status" value="1"/>
</dbReference>
<feature type="region of interest" description="Disordered" evidence="1">
    <location>
        <begin position="29"/>
        <end position="151"/>
    </location>
</feature>
<sequence length="502" mass="55786">MLRPLSRIGGGPASVACRGFLRFDAALGAPAPRPGTPPLRHLAGRPARRGTGAPGRVGARSLSWRCGTDLTSRRPRFRRSPRRAGPALRPRRHRRPRRLRRLAAGRRPRLPRSTAEPCHARRRPGRPRLPPHHRRLGRRRPRRRRARRDRVELARPPHRLPGRTLEAWAISSVTVAPTHRRRGIARALLEGELRTAHAAGMPLAMLTVTEATIYGRYGFSPASLSADLAIERRRVHWTGPTPPGRVRFVEPAELAPIALDVSNRAALRTPGEIERWPSVVDRMLGLVEPDSEASRRIRTARYDAADGSPQGFAVYRVAERDGADARLELRHLVTVTDDAERALWRFIVEHDGIGEIRAGQRSIAESLPWMLEDRRAVRIEHAGDALWLRILDPVASLQSRRYSTPGELLLAVRDGAGFADGTYRLEADGDGRAHVSPVEPSWDSDRPTLRLGVGELGSILLGGVRPSVLHEAGRVEANSAEVLRLADRMFAPARMPHLGLIF</sequence>
<evidence type="ECO:0000256" key="1">
    <source>
        <dbReference type="SAM" id="MobiDB-lite"/>
    </source>
</evidence>
<feature type="domain" description="Enhanced intracellular survival protein" evidence="2">
    <location>
        <begin position="395"/>
        <end position="498"/>
    </location>
</feature>
<dbReference type="InterPro" id="IPR036527">
    <property type="entry name" value="SCP2_sterol-bd_dom_sf"/>
</dbReference>
<feature type="domain" description="Eis-like acetyltransferase" evidence="3">
    <location>
        <begin position="272"/>
        <end position="380"/>
    </location>
</feature>
<gene>
    <name evidence="4" type="ORF">G127AT_11200</name>
</gene>
<dbReference type="Gene3D" id="3.40.630.30">
    <property type="match status" value="2"/>
</dbReference>
<reference evidence="4" key="1">
    <citation type="submission" date="2021-03" db="EMBL/GenBank/DDBJ databases">
        <title>Agromyces archimandritus sp. nov., isolated from the cockroach Archimandrita tessellata.</title>
        <authorList>
            <person name="Guzman J."/>
            <person name="Ortuzar M."/>
            <person name="Poehlein A."/>
            <person name="Daniel R."/>
            <person name="Trujillo M."/>
            <person name="Vilcinskas A."/>
        </authorList>
    </citation>
    <scope>NUCLEOTIDE SEQUENCE</scope>
    <source>
        <strain evidence="4">G127AT</strain>
    </source>
</reference>
<dbReference type="KEGG" id="aarc:G127AT_11200"/>
<protein>
    <submittedName>
        <fullName evidence="4">GNAT family N-acetyltransferase</fullName>
    </submittedName>
</protein>
<evidence type="ECO:0000313" key="5">
    <source>
        <dbReference type="Proteomes" id="UP000671914"/>
    </source>
</evidence>
<evidence type="ECO:0000259" key="3">
    <source>
        <dbReference type="Pfam" id="PF17668"/>
    </source>
</evidence>
<keyword evidence="5" id="KW-1185">Reference proteome</keyword>
<feature type="compositionally biased region" description="Basic residues" evidence="1">
    <location>
        <begin position="120"/>
        <end position="148"/>
    </location>
</feature>
<feature type="compositionally biased region" description="Low complexity" evidence="1">
    <location>
        <begin position="49"/>
        <end position="60"/>
    </location>
</feature>
<dbReference type="GO" id="GO:0030649">
    <property type="term" value="P:aminoglycoside antibiotic catabolic process"/>
    <property type="evidence" value="ECO:0007669"/>
    <property type="project" value="TreeGrafter"/>
</dbReference>